<comment type="caution">
    <text evidence="1">The sequence shown here is derived from an EMBL/GenBank/DDBJ whole genome shotgun (WGS) entry which is preliminary data.</text>
</comment>
<organism evidence="1 2">
    <name type="scientific">Hydrotalea sandarakina</name>
    <dbReference type="NCBI Taxonomy" id="1004304"/>
    <lineage>
        <taxon>Bacteria</taxon>
        <taxon>Pseudomonadati</taxon>
        <taxon>Bacteroidota</taxon>
        <taxon>Chitinophagia</taxon>
        <taxon>Chitinophagales</taxon>
        <taxon>Chitinophagaceae</taxon>
        <taxon>Hydrotalea</taxon>
    </lineage>
</organism>
<dbReference type="Proteomes" id="UP000249720">
    <property type="component" value="Unassembled WGS sequence"/>
</dbReference>
<gene>
    <name evidence="1" type="ORF">LX80_01142</name>
</gene>
<dbReference type="EMBL" id="QKZV01000003">
    <property type="protein sequence ID" value="PZX63498.1"/>
    <property type="molecule type" value="Genomic_DNA"/>
</dbReference>
<dbReference type="RefSeq" id="WP_170120388.1">
    <property type="nucleotide sequence ID" value="NZ_QKZV01000003.1"/>
</dbReference>
<protein>
    <submittedName>
        <fullName evidence="1">Uncharacterized protein</fullName>
    </submittedName>
</protein>
<accession>A0A2W7RRV9</accession>
<reference evidence="1 2" key="1">
    <citation type="submission" date="2018-06" db="EMBL/GenBank/DDBJ databases">
        <title>Genomic Encyclopedia of Archaeal and Bacterial Type Strains, Phase II (KMG-II): from individual species to whole genera.</title>
        <authorList>
            <person name="Goeker M."/>
        </authorList>
    </citation>
    <scope>NUCLEOTIDE SEQUENCE [LARGE SCALE GENOMIC DNA]</scope>
    <source>
        <strain evidence="1 2">DSM 23241</strain>
    </source>
</reference>
<sequence>MNTVIFTLVALLLILFIVIQIFRLYAYVIALKKDEALLKQHVPEEEHYQFIKGLY</sequence>
<name>A0A2W7RRV9_9BACT</name>
<dbReference type="AlphaFoldDB" id="A0A2W7RRV9"/>
<evidence type="ECO:0000313" key="1">
    <source>
        <dbReference type="EMBL" id="PZX63498.1"/>
    </source>
</evidence>
<evidence type="ECO:0000313" key="2">
    <source>
        <dbReference type="Proteomes" id="UP000249720"/>
    </source>
</evidence>
<proteinExistence type="predicted"/>
<keyword evidence="2" id="KW-1185">Reference proteome</keyword>